<dbReference type="Proteomes" id="UP000538566">
    <property type="component" value="Unassembled WGS sequence"/>
</dbReference>
<sequence length="168" mass="19193">MTRTQQLAFVEFVISDDAAFNRLATVAGQLRKQKNGDGIRDENFWLRLFTVSDLAEFWWPSEAERELWNEFWFSTPLPDRHSPEMPTPPWDFGSMIDAILDGEYELVGVRKLTQGRARFELDPHSYPYGGIDSVRTLVRAFGHSITGCDDGTGYRDGDVQGPRWSGVM</sequence>
<dbReference type="EMBL" id="JACHOA010000001">
    <property type="protein sequence ID" value="MBB4611795.1"/>
    <property type="molecule type" value="Genomic_DNA"/>
</dbReference>
<dbReference type="OrthoDB" id="6298536at2"/>
<dbReference type="RefSeq" id="WP_144902908.1">
    <property type="nucleotide sequence ID" value="NZ_JACHOA010000001.1"/>
</dbReference>
<protein>
    <submittedName>
        <fullName evidence="1">Uncharacterized protein</fullName>
    </submittedName>
</protein>
<reference evidence="1 2" key="1">
    <citation type="submission" date="2020-08" db="EMBL/GenBank/DDBJ databases">
        <title>Genomic Encyclopedia of Type Strains, Phase IV (KMG-IV): sequencing the most valuable type-strain genomes for metagenomic binning, comparative biology and taxonomic classification.</title>
        <authorList>
            <person name="Goeker M."/>
        </authorList>
    </citation>
    <scope>NUCLEOTIDE SEQUENCE [LARGE SCALE GENOMIC DNA]</scope>
    <source>
        <strain evidence="1 2">DSM 17507</strain>
    </source>
</reference>
<name>A0A7W7ETY7_9SPHN</name>
<comment type="caution">
    <text evidence="1">The sequence shown here is derived from an EMBL/GenBank/DDBJ whole genome shotgun (WGS) entry which is preliminary data.</text>
</comment>
<dbReference type="AlphaFoldDB" id="A0A7W7ETY7"/>
<proteinExistence type="predicted"/>
<accession>A0A7W7ETY7</accession>
<keyword evidence="2" id="KW-1185">Reference proteome</keyword>
<evidence type="ECO:0000313" key="2">
    <source>
        <dbReference type="Proteomes" id="UP000538566"/>
    </source>
</evidence>
<gene>
    <name evidence="1" type="ORF">GGR37_000041</name>
</gene>
<organism evidence="1 2">
    <name type="scientific">Novosphingobium taihuense</name>
    <dbReference type="NCBI Taxonomy" id="260085"/>
    <lineage>
        <taxon>Bacteria</taxon>
        <taxon>Pseudomonadati</taxon>
        <taxon>Pseudomonadota</taxon>
        <taxon>Alphaproteobacteria</taxon>
        <taxon>Sphingomonadales</taxon>
        <taxon>Sphingomonadaceae</taxon>
        <taxon>Novosphingobium</taxon>
    </lineage>
</organism>
<evidence type="ECO:0000313" key="1">
    <source>
        <dbReference type="EMBL" id="MBB4611795.1"/>
    </source>
</evidence>